<evidence type="ECO:0000313" key="10">
    <source>
        <dbReference type="Proteomes" id="UP000193100"/>
    </source>
</evidence>
<protein>
    <submittedName>
        <fullName evidence="9">Putative siderophore transport system permease protein YfhA</fullName>
    </submittedName>
</protein>
<keyword evidence="6 8" id="KW-1133">Transmembrane helix</keyword>
<dbReference type="AlphaFoldDB" id="A0A1W6K458"/>
<evidence type="ECO:0000256" key="3">
    <source>
        <dbReference type="ARBA" id="ARBA00022448"/>
    </source>
</evidence>
<evidence type="ECO:0000256" key="6">
    <source>
        <dbReference type="ARBA" id="ARBA00022989"/>
    </source>
</evidence>
<feature type="transmembrane region" description="Helical" evidence="8">
    <location>
        <begin position="252"/>
        <end position="279"/>
    </location>
</feature>
<evidence type="ECO:0000256" key="5">
    <source>
        <dbReference type="ARBA" id="ARBA00022692"/>
    </source>
</evidence>
<proteinExistence type="inferred from homology"/>
<feature type="transmembrane region" description="Helical" evidence="8">
    <location>
        <begin position="291"/>
        <end position="310"/>
    </location>
</feature>
<name>A0A1W6K458_9GAMM</name>
<gene>
    <name evidence="9" type="primary">yfhA</name>
    <name evidence="9" type="ORF">MARSALSMR5_00079</name>
</gene>
<dbReference type="SUPFAM" id="SSF81345">
    <property type="entry name" value="ABC transporter involved in vitamin B12 uptake, BtuC"/>
    <property type="match status" value="1"/>
</dbReference>
<dbReference type="InterPro" id="IPR000522">
    <property type="entry name" value="ABC_transptr_permease_BtuC"/>
</dbReference>
<dbReference type="FunFam" id="1.10.3470.10:FF:000001">
    <property type="entry name" value="Vitamin B12 ABC transporter permease BtuC"/>
    <property type="match status" value="1"/>
</dbReference>
<keyword evidence="5 8" id="KW-0812">Transmembrane</keyword>
<keyword evidence="4" id="KW-1003">Cell membrane</keyword>
<sequence length="348" mass="36235">MSRTLILRSRKDRWSIKLNTRVLVVTGALAVLLAVSSVLALTSGSHPTSFTNVLATLVAPNQSELALIILEIRLPRILMAILVGAALGSAGLILQGLVRNPLASPDVIGITSGASAAAVLFLWLGGVTGTSLLLAPVAMGGAFVVALGITALAWQKGISPARLVLVGVGLAAGLTAVTTLLLVLSPDATAMNAYIWLTGSLYASQWHDVTALTPWLMACWPLALIKLRHLDAQSMGEDMALGLGSALQGHRLLFLMLAVALAGSAVAYAGAVGFIGLIAPHMARRLVNSGHTGLLPIAALIGALILLYADWVGRVAFIPRDLPAGIFVAGIGAPFFVYLLYRLRRELG</sequence>
<evidence type="ECO:0000256" key="2">
    <source>
        <dbReference type="ARBA" id="ARBA00007935"/>
    </source>
</evidence>
<dbReference type="PANTHER" id="PTHR30472">
    <property type="entry name" value="FERRIC ENTEROBACTIN TRANSPORT SYSTEM PERMEASE PROTEIN"/>
    <property type="match status" value="1"/>
</dbReference>
<evidence type="ECO:0000256" key="1">
    <source>
        <dbReference type="ARBA" id="ARBA00004651"/>
    </source>
</evidence>
<keyword evidence="3" id="KW-0813">Transport</keyword>
<dbReference type="GeneID" id="77254100"/>
<feature type="transmembrane region" description="Helical" evidence="8">
    <location>
        <begin position="322"/>
        <end position="341"/>
    </location>
</feature>
<feature type="transmembrane region" description="Helical" evidence="8">
    <location>
        <begin position="107"/>
        <end position="126"/>
    </location>
</feature>
<evidence type="ECO:0000256" key="7">
    <source>
        <dbReference type="ARBA" id="ARBA00023136"/>
    </source>
</evidence>
<feature type="transmembrane region" description="Helical" evidence="8">
    <location>
        <begin position="132"/>
        <end position="154"/>
    </location>
</feature>
<dbReference type="GO" id="GO:0005886">
    <property type="term" value="C:plasma membrane"/>
    <property type="evidence" value="ECO:0007669"/>
    <property type="project" value="UniProtKB-SubCell"/>
</dbReference>
<dbReference type="Proteomes" id="UP000193100">
    <property type="component" value="Chromosome"/>
</dbReference>
<dbReference type="RefSeq" id="WP_085678111.1">
    <property type="nucleotide sequence ID" value="NZ_CP020931.1"/>
</dbReference>
<evidence type="ECO:0000313" key="9">
    <source>
        <dbReference type="EMBL" id="ARM82185.1"/>
    </source>
</evidence>
<evidence type="ECO:0000256" key="4">
    <source>
        <dbReference type="ARBA" id="ARBA00022475"/>
    </source>
</evidence>
<comment type="similarity">
    <text evidence="2">Belongs to the binding-protein-dependent transport system permease family. FecCD subfamily.</text>
</comment>
<feature type="transmembrane region" description="Helical" evidence="8">
    <location>
        <begin position="77"/>
        <end position="98"/>
    </location>
</feature>
<dbReference type="CDD" id="cd06550">
    <property type="entry name" value="TM_ABC_iron-siderophores_like"/>
    <property type="match status" value="1"/>
</dbReference>
<dbReference type="InterPro" id="IPR037294">
    <property type="entry name" value="ABC_BtuC-like"/>
</dbReference>
<dbReference type="GO" id="GO:0022857">
    <property type="term" value="F:transmembrane transporter activity"/>
    <property type="evidence" value="ECO:0007669"/>
    <property type="project" value="InterPro"/>
</dbReference>
<dbReference type="Gene3D" id="1.10.3470.10">
    <property type="entry name" value="ABC transporter involved in vitamin B12 uptake, BtuC"/>
    <property type="match status" value="1"/>
</dbReference>
<keyword evidence="7 8" id="KW-0472">Membrane</keyword>
<feature type="transmembrane region" description="Helical" evidence="8">
    <location>
        <begin position="163"/>
        <end position="184"/>
    </location>
</feature>
<organism evidence="9 10">
    <name type="scientific">Marinobacter salarius</name>
    <dbReference type="NCBI Taxonomy" id="1420917"/>
    <lineage>
        <taxon>Bacteria</taxon>
        <taxon>Pseudomonadati</taxon>
        <taxon>Pseudomonadota</taxon>
        <taxon>Gammaproteobacteria</taxon>
        <taxon>Pseudomonadales</taxon>
        <taxon>Marinobacteraceae</taxon>
        <taxon>Marinobacter</taxon>
    </lineage>
</organism>
<accession>A0A1W6K458</accession>
<dbReference type="GO" id="GO:0033214">
    <property type="term" value="P:siderophore-iron import into cell"/>
    <property type="evidence" value="ECO:0007669"/>
    <property type="project" value="TreeGrafter"/>
</dbReference>
<dbReference type="PANTHER" id="PTHR30472:SF24">
    <property type="entry name" value="FERRIC ENTEROBACTIN TRANSPORT SYSTEM PERMEASE PROTEIN FEPG"/>
    <property type="match status" value="1"/>
</dbReference>
<dbReference type="Pfam" id="PF01032">
    <property type="entry name" value="FecCD"/>
    <property type="match status" value="1"/>
</dbReference>
<reference evidence="9 10" key="1">
    <citation type="submission" date="2017-04" db="EMBL/GenBank/DDBJ databases">
        <title>Genome Sequence of Marinobacter salarius strain SMR5 Isolated from a culture of the Diatom Skeletonema marinoi.</title>
        <authorList>
            <person name="Topel M."/>
            <person name="Pinder M.I.M."/>
            <person name="Johansson O.N."/>
            <person name="Kourtchenko O."/>
            <person name="Godhe A."/>
            <person name="Clarke A.K."/>
        </authorList>
    </citation>
    <scope>NUCLEOTIDE SEQUENCE [LARGE SCALE GENOMIC DNA]</scope>
    <source>
        <strain evidence="9 10">SMR5</strain>
    </source>
</reference>
<comment type="subcellular location">
    <subcellularLocation>
        <location evidence="1">Cell membrane</location>
        <topology evidence="1">Multi-pass membrane protein</topology>
    </subcellularLocation>
</comment>
<evidence type="ECO:0000256" key="8">
    <source>
        <dbReference type="SAM" id="Phobius"/>
    </source>
</evidence>
<dbReference type="EMBL" id="CP020931">
    <property type="protein sequence ID" value="ARM82185.1"/>
    <property type="molecule type" value="Genomic_DNA"/>
</dbReference>